<proteinExistence type="predicted"/>
<accession>A0A101M160</accession>
<dbReference type="EMBL" id="LKAM01000004">
    <property type="protein sequence ID" value="KUM49007.1"/>
    <property type="molecule type" value="Genomic_DNA"/>
</dbReference>
<protein>
    <submittedName>
        <fullName evidence="1">Uncharacterized protein</fullName>
    </submittedName>
</protein>
<comment type="caution">
    <text evidence="1">The sequence shown here is derived from an EMBL/GenBank/DDBJ whole genome shotgun (WGS) entry which is preliminary data.</text>
</comment>
<dbReference type="AlphaFoldDB" id="A0A101M160"/>
<name>A0A101M160_PICGL</name>
<reference evidence="1" key="1">
    <citation type="journal article" date="2015" name="Genome Biol. Evol.">
        <title>Organellar Genomes of White Spruce (Picea glauca): Assembly and Annotation.</title>
        <authorList>
            <person name="Jackman S.D."/>
            <person name="Warren R.L."/>
            <person name="Gibb E.A."/>
            <person name="Vandervalk B.P."/>
            <person name="Mohamadi H."/>
            <person name="Chu J."/>
            <person name="Raymond A."/>
            <person name="Pleasance S."/>
            <person name="Coope R."/>
            <person name="Wildung M.R."/>
            <person name="Ritland C.E."/>
            <person name="Bousquet J."/>
            <person name="Jones S.J."/>
            <person name="Bohlmann J."/>
            <person name="Birol I."/>
        </authorList>
    </citation>
    <scope>NUCLEOTIDE SEQUENCE [LARGE SCALE GENOMIC DNA]</scope>
    <source>
        <tissue evidence="1">Flushing bud</tissue>
    </source>
</reference>
<evidence type="ECO:0000313" key="1">
    <source>
        <dbReference type="EMBL" id="KUM49007.1"/>
    </source>
</evidence>
<keyword evidence="1" id="KW-0496">Mitochondrion</keyword>
<organism evidence="1">
    <name type="scientific">Picea glauca</name>
    <name type="common">White spruce</name>
    <name type="synonym">Pinus glauca</name>
    <dbReference type="NCBI Taxonomy" id="3330"/>
    <lineage>
        <taxon>Eukaryota</taxon>
        <taxon>Viridiplantae</taxon>
        <taxon>Streptophyta</taxon>
        <taxon>Embryophyta</taxon>
        <taxon>Tracheophyta</taxon>
        <taxon>Spermatophyta</taxon>
        <taxon>Pinopsida</taxon>
        <taxon>Pinidae</taxon>
        <taxon>Conifers I</taxon>
        <taxon>Pinales</taxon>
        <taxon>Pinaceae</taxon>
        <taxon>Picea</taxon>
    </lineage>
</organism>
<sequence length="36" mass="3947">MHAPGKSFNGSYCTNEEVHACSVRGGRVRELVREGL</sequence>
<geneLocation type="mitochondrion" evidence="1"/>
<gene>
    <name evidence="1" type="ORF">ABT39_MTgene4344</name>
</gene>